<keyword evidence="3" id="KW-1185">Reference proteome</keyword>
<dbReference type="Proteomes" id="UP000470010">
    <property type="component" value="Unassembled WGS sequence"/>
</dbReference>
<protein>
    <submittedName>
        <fullName evidence="2">Glycosyltransferase</fullName>
    </submittedName>
</protein>
<evidence type="ECO:0000313" key="3">
    <source>
        <dbReference type="Proteomes" id="UP000470010"/>
    </source>
</evidence>
<dbReference type="GO" id="GO:0016740">
    <property type="term" value="F:transferase activity"/>
    <property type="evidence" value="ECO:0007669"/>
    <property type="project" value="UniProtKB-KW"/>
</dbReference>
<dbReference type="Pfam" id="PF00535">
    <property type="entry name" value="Glycos_transf_2"/>
    <property type="match status" value="1"/>
</dbReference>
<sequence>MNSTAAGYSASDHTFVVCAYKENHYLEETISSLERQSTKSSILVSTSTPNEYIRAICNKHQIEMVVNPSPHYAGDDWNYGYNCANTPLVTIVHQDDNYESTYLEEILSAFNAYPLRDVLIAFSDYYEIRNDRPVQSNLMLRVKRVMNHPFRLSSLNKLSFIKKSVLRFGCPICCPAVTLNKELLGDSVFDTTLKDSCDYKTWVNLASCSGRFVYIKERLVGHRIYLGSATSRNLEDDIRTAETLSILEMLWPRSIARLVNRVYSASEKLNTVN</sequence>
<keyword evidence="2" id="KW-0808">Transferase</keyword>
<dbReference type="RefSeq" id="WP_144688093.1">
    <property type="nucleotide sequence ID" value="NZ_VLLQ01000005.1"/>
</dbReference>
<dbReference type="CDD" id="cd00761">
    <property type="entry name" value="Glyco_tranf_GTA_type"/>
    <property type="match status" value="1"/>
</dbReference>
<dbReference type="EMBL" id="VTFZ01000003">
    <property type="protein sequence ID" value="MRX79802.1"/>
    <property type="molecule type" value="Genomic_DNA"/>
</dbReference>
<dbReference type="AlphaFoldDB" id="A0A7K0G844"/>
<comment type="caution">
    <text evidence="2">The sequence shown here is derived from an EMBL/GenBank/DDBJ whole genome shotgun (WGS) entry which is preliminary data.</text>
</comment>
<dbReference type="InterPro" id="IPR029044">
    <property type="entry name" value="Nucleotide-diphossugar_trans"/>
</dbReference>
<evidence type="ECO:0000259" key="1">
    <source>
        <dbReference type="Pfam" id="PF00535"/>
    </source>
</evidence>
<evidence type="ECO:0000313" key="2">
    <source>
        <dbReference type="EMBL" id="MRX79802.1"/>
    </source>
</evidence>
<proteinExistence type="predicted"/>
<dbReference type="InterPro" id="IPR001173">
    <property type="entry name" value="Glyco_trans_2-like"/>
</dbReference>
<name>A0A7K0G844_9ACTN</name>
<dbReference type="SUPFAM" id="SSF53448">
    <property type="entry name" value="Nucleotide-diphospho-sugar transferases"/>
    <property type="match status" value="1"/>
</dbReference>
<reference evidence="3" key="1">
    <citation type="submission" date="2019-08" db="EMBL/GenBank/DDBJ databases">
        <title>Arthrobacter sp. nov., isolated from plateau pika and Tibetan wild ass.</title>
        <authorList>
            <person name="Ge Y."/>
        </authorList>
    </citation>
    <scope>NUCLEOTIDE SEQUENCE [LARGE SCALE GENOMIC DNA]</scope>
    <source>
        <strain evidence="3">HF-1365</strain>
    </source>
</reference>
<feature type="domain" description="Glycosyltransferase 2-like" evidence="1">
    <location>
        <begin position="15"/>
        <end position="162"/>
    </location>
</feature>
<dbReference type="Gene3D" id="3.90.550.10">
    <property type="entry name" value="Spore Coat Polysaccharide Biosynthesis Protein SpsA, Chain A"/>
    <property type="match status" value="1"/>
</dbReference>
<gene>
    <name evidence="2" type="ORF">GJE22_04185</name>
</gene>
<organism evidence="2 3">
    <name type="scientific">Enorma shizhengliae</name>
    <dbReference type="NCBI Taxonomy" id="2606615"/>
    <lineage>
        <taxon>Bacteria</taxon>
        <taxon>Bacillati</taxon>
        <taxon>Actinomycetota</taxon>
        <taxon>Coriobacteriia</taxon>
        <taxon>Coriobacteriales</taxon>
        <taxon>Coriobacteriaceae</taxon>
        <taxon>Enorma</taxon>
    </lineage>
</organism>
<accession>A0A7K0G844</accession>